<feature type="domain" description="NACHT" evidence="1">
    <location>
        <begin position="354"/>
        <end position="482"/>
    </location>
</feature>
<dbReference type="InterPro" id="IPR027417">
    <property type="entry name" value="P-loop_NTPase"/>
</dbReference>
<dbReference type="SUPFAM" id="SSF141571">
    <property type="entry name" value="Pentapeptide repeat-like"/>
    <property type="match status" value="1"/>
</dbReference>
<dbReference type="AlphaFoldDB" id="A0A1C4ZMT0"/>
<keyword evidence="3" id="KW-1185">Reference proteome</keyword>
<dbReference type="InterPro" id="IPR007111">
    <property type="entry name" value="NACHT_NTPase"/>
</dbReference>
<dbReference type="InParanoid" id="A0A1C4ZMT0"/>
<dbReference type="InterPro" id="IPR054557">
    <property type="entry name" value="NA-iREase1_dom"/>
</dbReference>
<dbReference type="Pfam" id="PF22736">
    <property type="entry name" value="NNH5"/>
    <property type="match status" value="1"/>
</dbReference>
<dbReference type="Proteomes" id="UP000198253">
    <property type="component" value="Chromosome I"/>
</dbReference>
<dbReference type="InterPro" id="IPR001646">
    <property type="entry name" value="5peptide_repeat"/>
</dbReference>
<dbReference type="SUPFAM" id="SSF52540">
    <property type="entry name" value="P-loop containing nucleoside triphosphate hydrolases"/>
    <property type="match status" value="1"/>
</dbReference>
<evidence type="ECO:0000313" key="2">
    <source>
        <dbReference type="EMBL" id="SCF34189.1"/>
    </source>
</evidence>
<evidence type="ECO:0000313" key="3">
    <source>
        <dbReference type="Proteomes" id="UP000198253"/>
    </source>
</evidence>
<organism evidence="2 3">
    <name type="scientific">Micromonospora echinospora</name>
    <name type="common">Micromonospora purpurea</name>
    <dbReference type="NCBI Taxonomy" id="1877"/>
    <lineage>
        <taxon>Bacteria</taxon>
        <taxon>Bacillati</taxon>
        <taxon>Actinomycetota</taxon>
        <taxon>Actinomycetes</taxon>
        <taxon>Micromonosporales</taxon>
        <taxon>Micromonosporaceae</taxon>
        <taxon>Micromonospora</taxon>
    </lineage>
</organism>
<sequence>MSGAELSTALRVLGAIAKPATDKLKRKEGVVAVLHKLGMAPDAPPPDFAGVYTYTVVEYCYGKPEPVLRLFQNQYVREAFERSFVTGDPAHLDREVTEILQWNEETGALGRLDYNLAREVTGFSIIFNRLVDRTRTAAETRMERGVSDIQESLAGLIKRIDRMNTREEILRQEGGAITSIQQLANELREWFAAVEYRILREVESGSAEFVWLVRVPARRGYDTAVVLGKSGELSAPDVTRAAELVTAHHASEGWVVVPQRISKAARAVDEQLDQVYCYTLDELIDESADFEPYLEWLEREVRDRGIDERFVTPSCVKDEPDRRTGRIAAQSVYPWSEGGLGSYVRSWLDDDAKEHLSILGEFGMGKSWFSLHFAWTVAQEWRAAKASGRKRPRLPLVIPLRDYAKAVSLESLFSEFFFRKHEILPGGYGVFEALNRMGRLLLIFDGFDEMAARVDRQAMINNFWELARAVVPGSKVLLTCRTEHFPEAREGRDVLSARLAASTQALTGEPPQFEVVELQPFDNDQVEELLDKLTTGPAKEAILQNPDLVDLIRRPVMAELVLSALPAIERGAKVDISRVYLYAVQHKIDADIRAERTFTSLADKVYFLCELSAYMLKESILSINYRAIPDHIRACFGPAVQEQRDLDHWHYDMLGQTMLVRNSEGDYSPAHRSLLEFFAAYRMAAKLGVMNEDFMALIGSVRPAGEPRFTWSELPSISADERAAAAGWRAESLQQLAESAVSVDTPAVFDLMSPMLTTNPLESLVEYLRCTAELSDSHASLLGANLIEIIARIDLNTLRGRQLDGVDLRSAQLDRFDAGMSLAGCSLRGARFEDADLEDVELAGADLTGARFAAADYLGFERSAVHALGSRGDLPVVCLTRDDRIYVWTLSGDPELIFRVPDKVDDAVMFDDGKMLVVYRDDTTASRLAGALHDPATGKVSPHPVRGVAGDGWQVGEKHYLLELHQRENGELLTLRDIDADTVTAEILLEPADVRFEVNGFGRVFGFNVLSVGQDDILSTSEVEVFELTIGAGGDLRYEPHRTLRVPTVDDDNMQLYGESGVGVMSVDDDGLRLMLLDVDTSSARLIDFLDPSVKPSDRLLDYPARSQRAFKLSRDGSIAAVPFAGGVRVFRVDEPARPILEIDPDRHVTSFTITDRGVLVVADAYGGLSAYDLATCTEVATANLSTKVRGAIFREATGLQPAVRDLLARNGAIVE</sequence>
<dbReference type="EMBL" id="LT607413">
    <property type="protein sequence ID" value="SCF34189.1"/>
    <property type="molecule type" value="Genomic_DNA"/>
</dbReference>
<proteinExistence type="predicted"/>
<dbReference type="Pfam" id="PF00805">
    <property type="entry name" value="Pentapeptide"/>
    <property type="match status" value="1"/>
</dbReference>
<dbReference type="Pfam" id="PF05729">
    <property type="entry name" value="NACHT"/>
    <property type="match status" value="1"/>
</dbReference>
<dbReference type="OrthoDB" id="218695at2"/>
<dbReference type="Gene3D" id="3.40.50.300">
    <property type="entry name" value="P-loop containing nucleotide triphosphate hydrolases"/>
    <property type="match status" value="1"/>
</dbReference>
<evidence type="ECO:0000259" key="1">
    <source>
        <dbReference type="PROSITE" id="PS50837"/>
    </source>
</evidence>
<dbReference type="Pfam" id="PF22722">
    <property type="entry name" value="NA-iREase1"/>
    <property type="match status" value="1"/>
</dbReference>
<dbReference type="InterPro" id="IPR011044">
    <property type="entry name" value="Quino_amine_DH_bsu"/>
</dbReference>
<dbReference type="PROSITE" id="PS50837">
    <property type="entry name" value="NACHT"/>
    <property type="match status" value="1"/>
</dbReference>
<dbReference type="Gene3D" id="2.160.20.80">
    <property type="entry name" value="E3 ubiquitin-protein ligase SopA"/>
    <property type="match status" value="1"/>
</dbReference>
<accession>A0A1C4ZMT0</accession>
<gene>
    <name evidence="2" type="ORF">GA0070618_5487</name>
</gene>
<name>A0A1C4ZMT0_MICEC</name>
<dbReference type="InterPro" id="IPR054610">
    <property type="entry name" value="NNH"/>
</dbReference>
<protein>
    <submittedName>
        <fullName evidence="2">Pentapeptide repeat-containing protein</fullName>
    </submittedName>
</protein>
<dbReference type="SUPFAM" id="SSF50969">
    <property type="entry name" value="YVTN repeat-like/Quinoprotein amine dehydrogenase"/>
    <property type="match status" value="1"/>
</dbReference>
<reference evidence="3" key="1">
    <citation type="submission" date="2016-06" db="EMBL/GenBank/DDBJ databases">
        <authorList>
            <person name="Varghese N."/>
            <person name="Submissions Spin"/>
        </authorList>
    </citation>
    <scope>NUCLEOTIDE SEQUENCE [LARGE SCALE GENOMIC DNA]</scope>
    <source>
        <strain evidence="3">DSM 43816</strain>
    </source>
</reference>